<geneLocation type="plasmid" evidence="2">
    <name>pRGRH0243</name>
</geneLocation>
<sequence length="107" mass="12569">MVIQTIRKKRPLPARQLAEMYDVTPRTIMRWAAQTRADWIDEQAAGREAIRAYHDDDGHSWTQTAKHFHLSLSTVKERAYRARKERAAEAEEKARNEVHKNEVPLFD</sequence>
<evidence type="ECO:0000256" key="1">
    <source>
        <dbReference type="SAM" id="MobiDB-lite"/>
    </source>
</evidence>
<organism evidence="2">
    <name type="scientific">uncultured prokaryote</name>
    <dbReference type="NCBI Taxonomy" id="198431"/>
    <lineage>
        <taxon>unclassified sequences</taxon>
        <taxon>environmental samples</taxon>
    </lineage>
</organism>
<dbReference type="AlphaFoldDB" id="A0A0H5PXU8"/>
<reference evidence="2" key="2">
    <citation type="submission" date="2015-07" db="EMBL/GenBank/DDBJ databases">
        <title>Plasmids, circular viruses and viroids from rat gut.</title>
        <authorList>
            <person name="Jorgensen T.J."/>
            <person name="Hansen M.A."/>
            <person name="Xu Z."/>
            <person name="Tabak M.A."/>
            <person name="Sorensen S.J."/>
            <person name="Hansen L.H."/>
        </authorList>
    </citation>
    <scope>NUCLEOTIDE SEQUENCE</scope>
    <source>
        <plasmid evidence="2">pRGRH0243</plasmid>
    </source>
</reference>
<proteinExistence type="predicted"/>
<accession>A0A0H5PXU8</accession>
<evidence type="ECO:0000313" key="2">
    <source>
        <dbReference type="EMBL" id="CRY94398.1"/>
    </source>
</evidence>
<dbReference type="EMBL" id="LN852916">
    <property type="protein sequence ID" value="CRY94398.1"/>
    <property type="molecule type" value="Genomic_DNA"/>
</dbReference>
<reference evidence="2" key="1">
    <citation type="submission" date="2015-06" db="EMBL/GenBank/DDBJ databases">
        <authorList>
            <person name="Joergensen T."/>
        </authorList>
    </citation>
    <scope>NUCLEOTIDE SEQUENCE</scope>
    <source>
        <plasmid evidence="2">pRGRH0243</plasmid>
    </source>
</reference>
<keyword evidence="2" id="KW-0614">Plasmid</keyword>
<feature type="region of interest" description="Disordered" evidence="1">
    <location>
        <begin position="86"/>
        <end position="107"/>
    </location>
</feature>
<name>A0A0H5PXU8_9ZZZZ</name>
<protein>
    <submittedName>
        <fullName evidence="2">Uncharacterized protein</fullName>
    </submittedName>
</protein>